<accession>A0A0D2E0A9</accession>
<keyword evidence="4" id="KW-1185">Reference proteome</keyword>
<name>A0A0D2E0A9_9EURO</name>
<gene>
    <name evidence="3" type="ORF">PV06_06804</name>
</gene>
<proteinExistence type="predicted"/>
<dbReference type="AlphaFoldDB" id="A0A0D2E0A9"/>
<evidence type="ECO:0000313" key="3">
    <source>
        <dbReference type="EMBL" id="KIW41229.1"/>
    </source>
</evidence>
<dbReference type="PANTHER" id="PTHR31735">
    <property type="entry name" value="VACUOLAR MEMBRANE PROTEIN YPL162C"/>
    <property type="match status" value="1"/>
</dbReference>
<dbReference type="GeneID" id="27358878"/>
<feature type="transmembrane region" description="Helical" evidence="2">
    <location>
        <begin position="229"/>
        <end position="249"/>
    </location>
</feature>
<evidence type="ECO:0000256" key="1">
    <source>
        <dbReference type="SAM" id="MobiDB-lite"/>
    </source>
</evidence>
<feature type="compositionally biased region" description="Low complexity" evidence="1">
    <location>
        <begin position="370"/>
        <end position="382"/>
    </location>
</feature>
<keyword evidence="2" id="KW-0812">Transmembrane</keyword>
<feature type="compositionally biased region" description="Basic and acidic residues" evidence="1">
    <location>
        <begin position="300"/>
        <end position="332"/>
    </location>
</feature>
<dbReference type="PANTHER" id="PTHR31735:SF1">
    <property type="entry name" value="VACUOLAR MEMBRANE PROTEIN YPL162C"/>
    <property type="match status" value="1"/>
</dbReference>
<dbReference type="Proteomes" id="UP000053342">
    <property type="component" value="Unassembled WGS sequence"/>
</dbReference>
<evidence type="ECO:0000256" key="2">
    <source>
        <dbReference type="SAM" id="Phobius"/>
    </source>
</evidence>
<feature type="transmembrane region" description="Helical" evidence="2">
    <location>
        <begin position="172"/>
        <end position="196"/>
    </location>
</feature>
<feature type="transmembrane region" description="Helical" evidence="2">
    <location>
        <begin position="269"/>
        <end position="291"/>
    </location>
</feature>
<dbReference type="InterPro" id="IPR022127">
    <property type="entry name" value="STIMATE/YPL162C"/>
</dbReference>
<dbReference type="Pfam" id="PF12400">
    <property type="entry name" value="STIMATE"/>
    <property type="match status" value="1"/>
</dbReference>
<organism evidence="3 4">
    <name type="scientific">Exophiala oligosperma</name>
    <dbReference type="NCBI Taxonomy" id="215243"/>
    <lineage>
        <taxon>Eukaryota</taxon>
        <taxon>Fungi</taxon>
        <taxon>Dikarya</taxon>
        <taxon>Ascomycota</taxon>
        <taxon>Pezizomycotina</taxon>
        <taxon>Eurotiomycetes</taxon>
        <taxon>Chaetothyriomycetidae</taxon>
        <taxon>Chaetothyriales</taxon>
        <taxon>Herpotrichiellaceae</taxon>
        <taxon>Exophiala</taxon>
    </lineage>
</organism>
<feature type="transmembrane region" description="Helical" evidence="2">
    <location>
        <begin position="80"/>
        <end position="102"/>
    </location>
</feature>
<dbReference type="EMBL" id="KN847337">
    <property type="protein sequence ID" value="KIW41229.1"/>
    <property type="molecule type" value="Genomic_DNA"/>
</dbReference>
<sequence length="395" mass="42951">MQPPDLLPSSTAIHDALATASQTSPLLGGIMTTSTTLMFSIATAAASTTQASLFPLTSAFPSTPASVADTDDESSGECKLLGPFAILIQGALGALALLSLVYKRWRERPQRPLKIWSFDVSKQVVGSILLHLANLLMSMFSSGQIERALAKAAASTLGTETDDVYRPNPCSFYLLNLAIDTTIGIPILICILRILTIGASYTPLARPKESIESGHYGTPPKVTWWLKQCLIYFLGLLGMKACVFLIFQLCPWLGRVGDWALRWTEGNEAVQIAFVMLIFPLIMNALQYYIIDTFIKNNKGPRDADAEDRERGAEEEHGGLLEEDYPDHGHSIDEDEACKPSPPPLKAQAQSQSRAIITSYDPDKDGEVDASGSQGESSSLASHAEEEAVEHRPRI</sequence>
<reference evidence="3 4" key="1">
    <citation type="submission" date="2015-01" db="EMBL/GenBank/DDBJ databases">
        <title>The Genome Sequence of Exophiala oligosperma CBS72588.</title>
        <authorList>
            <consortium name="The Broad Institute Genomics Platform"/>
            <person name="Cuomo C."/>
            <person name="de Hoog S."/>
            <person name="Gorbushina A."/>
            <person name="Stielow B."/>
            <person name="Teixiera M."/>
            <person name="Abouelleil A."/>
            <person name="Chapman S.B."/>
            <person name="Priest M."/>
            <person name="Young S.K."/>
            <person name="Wortman J."/>
            <person name="Nusbaum C."/>
            <person name="Birren B."/>
        </authorList>
    </citation>
    <scope>NUCLEOTIDE SEQUENCE [LARGE SCALE GENOMIC DNA]</scope>
    <source>
        <strain evidence="3 4">CBS 72588</strain>
    </source>
</reference>
<feature type="transmembrane region" description="Helical" evidence="2">
    <location>
        <begin position="123"/>
        <end position="141"/>
    </location>
</feature>
<keyword evidence="2" id="KW-1133">Transmembrane helix</keyword>
<dbReference type="STRING" id="215243.A0A0D2E0A9"/>
<protein>
    <recommendedName>
        <fullName evidence="5">Vacuolar membrane protein</fullName>
    </recommendedName>
</protein>
<evidence type="ECO:0000313" key="4">
    <source>
        <dbReference type="Proteomes" id="UP000053342"/>
    </source>
</evidence>
<dbReference type="GO" id="GO:0016020">
    <property type="term" value="C:membrane"/>
    <property type="evidence" value="ECO:0007669"/>
    <property type="project" value="TreeGrafter"/>
</dbReference>
<dbReference type="OrthoDB" id="431202at2759"/>
<dbReference type="RefSeq" id="XP_016261445.1">
    <property type="nucleotide sequence ID" value="XM_016407965.1"/>
</dbReference>
<feature type="region of interest" description="Disordered" evidence="1">
    <location>
        <begin position="300"/>
        <end position="395"/>
    </location>
</feature>
<keyword evidence="2" id="KW-0472">Membrane</keyword>
<dbReference type="HOGENOM" id="CLU_040321_0_0_1"/>
<evidence type="ECO:0008006" key="5">
    <source>
        <dbReference type="Google" id="ProtNLM"/>
    </source>
</evidence>
<dbReference type="VEuPathDB" id="FungiDB:PV06_06804"/>
<feature type="compositionally biased region" description="Basic and acidic residues" evidence="1">
    <location>
        <begin position="383"/>
        <end position="395"/>
    </location>
</feature>